<dbReference type="RefSeq" id="WP_005193409.1">
    <property type="nucleotide sequence ID" value="NZ_CP045804.1"/>
</dbReference>
<gene>
    <name evidence="1" type="ORF">GII30_02685</name>
</gene>
<reference evidence="1" key="1">
    <citation type="journal article" date="2021" name="Nat. Microbiol.">
        <title>Cocultivation of an ultrasmall environmental parasitic bacterium with lytic ability against bacteria associated with wastewater foams.</title>
        <authorList>
            <person name="Batinovic S."/>
            <person name="Rose J.J.A."/>
            <person name="Ratcliffe J."/>
            <person name="Seviour R.J."/>
            <person name="Petrovski S."/>
        </authorList>
    </citation>
    <scope>NUCLEOTIDE SEQUENCE</scope>
    <source>
        <strain evidence="1">CON44</strain>
    </source>
</reference>
<sequence length="206" mass="21509">MVQLSLFSADVDEPVSADLAGLLAAHGQSQHTDTGTRISIAVTEPWRAQAIVRELLSTGLPAEIGASGEGNPIARTTPGRELDELVGRWTSGAVKAVPAGWIPSPRALRLWVLASGHPEGDRYLLGLDPHAPESHAPLATALMRAGIAPTLVGTRGTAPALRIAGARRLQRLLEYVGRPPAIAGAAAAWPHGYGDVHGLDAHSARH</sequence>
<evidence type="ECO:0000313" key="1">
    <source>
        <dbReference type="EMBL" id="QHN38233.1"/>
    </source>
</evidence>
<organism evidence="1">
    <name type="scientific">Gordonia amarae</name>
    <dbReference type="NCBI Taxonomy" id="36821"/>
    <lineage>
        <taxon>Bacteria</taxon>
        <taxon>Bacillati</taxon>
        <taxon>Actinomycetota</taxon>
        <taxon>Actinomycetes</taxon>
        <taxon>Mycobacteriales</taxon>
        <taxon>Gordoniaceae</taxon>
        <taxon>Gordonia</taxon>
    </lineage>
</organism>
<dbReference type="EMBL" id="CP045810">
    <property type="protein sequence ID" value="QHN38233.1"/>
    <property type="molecule type" value="Genomic_DNA"/>
</dbReference>
<accession>A0A857LPC8</accession>
<name>A0A857LPC8_9ACTN</name>
<dbReference type="AlphaFoldDB" id="A0A857LPC8"/>
<proteinExistence type="predicted"/>
<protein>
    <submittedName>
        <fullName evidence="1">Uncharacterized protein</fullName>
    </submittedName>
</protein>